<organism evidence="3 4">
    <name type="scientific">Streptomyces canus</name>
    <dbReference type="NCBI Taxonomy" id="58343"/>
    <lineage>
        <taxon>Bacteria</taxon>
        <taxon>Bacillati</taxon>
        <taxon>Actinomycetota</taxon>
        <taxon>Actinomycetes</taxon>
        <taxon>Kitasatosporales</taxon>
        <taxon>Streptomycetaceae</taxon>
        <taxon>Streptomyces</taxon>
        <taxon>Streptomyces aurantiacus group</taxon>
    </lineage>
</organism>
<dbReference type="SUPFAM" id="SSF52317">
    <property type="entry name" value="Class I glutamine amidotransferase-like"/>
    <property type="match status" value="1"/>
</dbReference>
<dbReference type="InterPro" id="IPR029010">
    <property type="entry name" value="ThuA-like"/>
</dbReference>
<feature type="region of interest" description="Disordered" evidence="1">
    <location>
        <begin position="286"/>
        <end position="331"/>
    </location>
</feature>
<protein>
    <submittedName>
        <fullName evidence="3">Type 1 glutamine amidotransferase</fullName>
    </submittedName>
</protein>
<sequence length="331" mass="36002">MTSVKQALVVRWGWDGHVPVAATDRYVTALKADGYAVTVSGTLDSYLDEELLAATDLVVQCWTMGEITGPQAEGLSQAVGAGTGLAGWHGGIVDAFRAETRYQMMTDGQFVHHAREFTTFEVRPVPEKADHPVLAGGIKPFTVTTEQYYLHVDPAIEVLAVTGYGPDPDHPELLGTPVPVTWTRHWDAGRVFVTTLGHSLADLEVPEVDTMIRKGMHPEGHGMGDPLTERPIALRIGLVGAGQISGAYLRTLPALTHLSVTAVADLDAARAPAVAATVPGARATTVKAVRGRRRRPRPQPDRPRRPRRGRPCRDRRRQARLRREAPGRDHG</sequence>
<dbReference type="InterPro" id="IPR036291">
    <property type="entry name" value="NAD(P)-bd_dom_sf"/>
</dbReference>
<dbReference type="SUPFAM" id="SSF51735">
    <property type="entry name" value="NAD(P)-binding Rossmann-fold domains"/>
    <property type="match status" value="1"/>
</dbReference>
<accession>A0AAW8F9Z6</accession>
<dbReference type="PANTHER" id="PTHR40469:SF2">
    <property type="entry name" value="GALACTOSE-BINDING DOMAIN-LIKE SUPERFAMILY PROTEIN"/>
    <property type="match status" value="1"/>
</dbReference>
<feature type="compositionally biased region" description="Basic residues" evidence="1">
    <location>
        <begin position="304"/>
        <end position="320"/>
    </location>
</feature>
<comment type="caution">
    <text evidence="3">The sequence shown here is derived from an EMBL/GenBank/DDBJ whole genome shotgun (WGS) entry which is preliminary data.</text>
</comment>
<dbReference type="Proteomes" id="UP001234216">
    <property type="component" value="Unassembled WGS sequence"/>
</dbReference>
<dbReference type="Gene3D" id="3.40.50.880">
    <property type="match status" value="1"/>
</dbReference>
<dbReference type="PANTHER" id="PTHR40469">
    <property type="entry name" value="SECRETED GLYCOSYL HYDROLASE"/>
    <property type="match status" value="1"/>
</dbReference>
<dbReference type="Pfam" id="PF06283">
    <property type="entry name" value="ThuA"/>
    <property type="match status" value="1"/>
</dbReference>
<dbReference type="Gene3D" id="3.40.50.720">
    <property type="entry name" value="NAD(P)-binding Rossmann-like Domain"/>
    <property type="match status" value="1"/>
</dbReference>
<gene>
    <name evidence="3" type="ORF">QFZ22_002539</name>
</gene>
<evidence type="ECO:0000313" key="3">
    <source>
        <dbReference type="EMBL" id="MDQ0906554.1"/>
    </source>
</evidence>
<dbReference type="EMBL" id="JAUSZV010000005">
    <property type="protein sequence ID" value="MDQ0906554.1"/>
    <property type="molecule type" value="Genomic_DNA"/>
</dbReference>
<dbReference type="InterPro" id="IPR029062">
    <property type="entry name" value="Class_I_gatase-like"/>
</dbReference>
<dbReference type="AlphaFoldDB" id="A0AAW8F9Z6"/>
<name>A0AAW8F9Z6_9ACTN</name>
<evidence type="ECO:0000313" key="4">
    <source>
        <dbReference type="Proteomes" id="UP001234216"/>
    </source>
</evidence>
<feature type="compositionally biased region" description="Basic and acidic residues" evidence="1">
    <location>
        <begin position="321"/>
        <end position="331"/>
    </location>
</feature>
<reference evidence="3" key="1">
    <citation type="submission" date="2023-07" db="EMBL/GenBank/DDBJ databases">
        <title>Comparative genomics of wheat-associated soil bacteria to identify genetic determinants of phenazine resistance.</title>
        <authorList>
            <person name="Mouncey N."/>
        </authorList>
    </citation>
    <scope>NUCLEOTIDE SEQUENCE</scope>
    <source>
        <strain evidence="3">V4I22</strain>
    </source>
</reference>
<keyword evidence="3" id="KW-0315">Glutamine amidotransferase</keyword>
<feature type="domain" description="ThuA-like" evidence="2">
    <location>
        <begin position="7"/>
        <end position="216"/>
    </location>
</feature>
<proteinExistence type="predicted"/>
<evidence type="ECO:0000256" key="1">
    <source>
        <dbReference type="SAM" id="MobiDB-lite"/>
    </source>
</evidence>
<evidence type="ECO:0000259" key="2">
    <source>
        <dbReference type="Pfam" id="PF06283"/>
    </source>
</evidence>